<dbReference type="SUPFAM" id="SSF55729">
    <property type="entry name" value="Acyl-CoA N-acyltransferases (Nat)"/>
    <property type="match status" value="1"/>
</dbReference>
<dbReference type="Proteomes" id="UP001597493">
    <property type="component" value="Unassembled WGS sequence"/>
</dbReference>
<dbReference type="EC" id="2.3.-.-" evidence="2"/>
<feature type="domain" description="N-acetyltransferase" evidence="1">
    <location>
        <begin position="6"/>
        <end position="171"/>
    </location>
</feature>
<keyword evidence="3" id="KW-1185">Reference proteome</keyword>
<protein>
    <submittedName>
        <fullName evidence="2">GNAT family N-acetyltransferase</fullName>
        <ecNumber evidence="2">2.3.-.-</ecNumber>
    </submittedName>
</protein>
<dbReference type="EMBL" id="JBHUMY010000011">
    <property type="protein sequence ID" value="MFD2660818.1"/>
    <property type="molecule type" value="Genomic_DNA"/>
</dbReference>
<evidence type="ECO:0000313" key="3">
    <source>
        <dbReference type="Proteomes" id="UP001597493"/>
    </source>
</evidence>
<gene>
    <name evidence="2" type="ORF">ACFSW5_11230</name>
</gene>
<dbReference type="GO" id="GO:0016746">
    <property type="term" value="F:acyltransferase activity"/>
    <property type="evidence" value="ECO:0007669"/>
    <property type="project" value="UniProtKB-KW"/>
</dbReference>
<sequence>METERLLLRQLNPSDAEPMEKLINDYDIASTTLTIPYPYPKGAAESFIQYRSEVARKGGGISFAIVDKASSGFMGVIGLHVDRPHNRAELAYWLGKPYWNRGYMSEAARKAVEYGFRDLNLNRLWAAAMTRNPASSRVMEKVGMRYEGTFRQHVLKWGEYEDVAYYGLLREQFLAGEAQ</sequence>
<reference evidence="3" key="1">
    <citation type="journal article" date="2019" name="Int. J. Syst. Evol. Microbiol.">
        <title>The Global Catalogue of Microorganisms (GCM) 10K type strain sequencing project: providing services to taxonomists for standard genome sequencing and annotation.</title>
        <authorList>
            <consortium name="The Broad Institute Genomics Platform"/>
            <consortium name="The Broad Institute Genome Sequencing Center for Infectious Disease"/>
            <person name="Wu L."/>
            <person name="Ma J."/>
        </authorList>
    </citation>
    <scope>NUCLEOTIDE SEQUENCE [LARGE SCALE GENOMIC DNA]</scope>
    <source>
        <strain evidence="3">TISTR 1827</strain>
    </source>
</reference>
<keyword evidence="2" id="KW-0808">Transferase</keyword>
<organism evidence="2 3">
    <name type="scientific">Paenibacillus thailandensis</name>
    <dbReference type="NCBI Taxonomy" id="393250"/>
    <lineage>
        <taxon>Bacteria</taxon>
        <taxon>Bacillati</taxon>
        <taxon>Bacillota</taxon>
        <taxon>Bacilli</taxon>
        <taxon>Bacillales</taxon>
        <taxon>Paenibacillaceae</taxon>
        <taxon>Paenibacillus</taxon>
    </lineage>
</organism>
<comment type="caution">
    <text evidence="2">The sequence shown here is derived from an EMBL/GenBank/DDBJ whole genome shotgun (WGS) entry which is preliminary data.</text>
</comment>
<dbReference type="Gene3D" id="3.40.630.30">
    <property type="match status" value="1"/>
</dbReference>
<dbReference type="InterPro" id="IPR000182">
    <property type="entry name" value="GNAT_dom"/>
</dbReference>
<accession>A0ABW5QYJ9</accession>
<name>A0ABW5QYJ9_9BACL</name>
<evidence type="ECO:0000259" key="1">
    <source>
        <dbReference type="PROSITE" id="PS51186"/>
    </source>
</evidence>
<dbReference type="PROSITE" id="PS51186">
    <property type="entry name" value="GNAT"/>
    <property type="match status" value="1"/>
</dbReference>
<dbReference type="Pfam" id="PF13302">
    <property type="entry name" value="Acetyltransf_3"/>
    <property type="match status" value="1"/>
</dbReference>
<evidence type="ECO:0000313" key="2">
    <source>
        <dbReference type="EMBL" id="MFD2660818.1"/>
    </source>
</evidence>
<dbReference type="PANTHER" id="PTHR43792">
    <property type="entry name" value="GNAT FAMILY, PUTATIVE (AFU_ORTHOLOGUE AFUA_3G00765)-RELATED-RELATED"/>
    <property type="match status" value="1"/>
</dbReference>
<dbReference type="InterPro" id="IPR051531">
    <property type="entry name" value="N-acetyltransferase"/>
</dbReference>
<dbReference type="InterPro" id="IPR016181">
    <property type="entry name" value="Acyl_CoA_acyltransferase"/>
</dbReference>
<keyword evidence="2" id="KW-0012">Acyltransferase</keyword>
<dbReference type="RefSeq" id="WP_379272887.1">
    <property type="nucleotide sequence ID" value="NZ_JBHUGT010000045.1"/>
</dbReference>
<proteinExistence type="predicted"/>